<gene>
    <name evidence="2" type="ORF">ACFSJC_12860</name>
</gene>
<sequence length="89" mass="9639">MYALGRVNFLFDPSQTPSVQADDLCAHFGLSTSIKTRRHGRSLRIALGEIADRANARRPANAGAGDLSSQAVRALARKSWARSAVPHPR</sequence>
<dbReference type="Proteomes" id="UP001597337">
    <property type="component" value="Unassembled WGS sequence"/>
</dbReference>
<reference evidence="3" key="1">
    <citation type="journal article" date="2019" name="Int. J. Syst. Evol. Microbiol.">
        <title>The Global Catalogue of Microorganisms (GCM) 10K type strain sequencing project: providing services to taxonomists for standard genome sequencing and annotation.</title>
        <authorList>
            <consortium name="The Broad Institute Genomics Platform"/>
            <consortium name="The Broad Institute Genome Sequencing Center for Infectious Disease"/>
            <person name="Wu L."/>
            <person name="Ma J."/>
        </authorList>
    </citation>
    <scope>NUCLEOTIDE SEQUENCE [LARGE SCALE GENOMIC DNA]</scope>
    <source>
        <strain evidence="3">KACC 12597</strain>
    </source>
</reference>
<comment type="caution">
    <text evidence="2">The sequence shown here is derived from an EMBL/GenBank/DDBJ whole genome shotgun (WGS) entry which is preliminary data.</text>
</comment>
<feature type="domain" description="DUF6398" evidence="1">
    <location>
        <begin position="2"/>
        <end position="34"/>
    </location>
</feature>
<dbReference type="InterPro" id="IPR045651">
    <property type="entry name" value="DUF6398"/>
</dbReference>
<dbReference type="EMBL" id="JBHUHX010000036">
    <property type="protein sequence ID" value="MFD2112731.1"/>
    <property type="molecule type" value="Genomic_DNA"/>
</dbReference>
<proteinExistence type="predicted"/>
<evidence type="ECO:0000313" key="2">
    <source>
        <dbReference type="EMBL" id="MFD2112731.1"/>
    </source>
</evidence>
<organism evidence="2 3">
    <name type="scientific">Thiorhodococcus fuscus</name>
    <dbReference type="NCBI Taxonomy" id="527200"/>
    <lineage>
        <taxon>Bacteria</taxon>
        <taxon>Pseudomonadati</taxon>
        <taxon>Pseudomonadota</taxon>
        <taxon>Gammaproteobacteria</taxon>
        <taxon>Chromatiales</taxon>
        <taxon>Chromatiaceae</taxon>
        <taxon>Thiorhodococcus</taxon>
    </lineage>
</organism>
<name>A0ABW4Y971_9GAMM</name>
<evidence type="ECO:0000259" key="1">
    <source>
        <dbReference type="Pfam" id="PF19935"/>
    </source>
</evidence>
<keyword evidence="3" id="KW-1185">Reference proteome</keyword>
<dbReference type="RefSeq" id="WP_386027418.1">
    <property type="nucleotide sequence ID" value="NZ_JBHUHX010000036.1"/>
</dbReference>
<accession>A0ABW4Y971</accession>
<dbReference type="Pfam" id="PF19935">
    <property type="entry name" value="DUF6398"/>
    <property type="match status" value="1"/>
</dbReference>
<protein>
    <submittedName>
        <fullName evidence="2">DUF6398 domain-containing protein</fullName>
    </submittedName>
</protein>
<evidence type="ECO:0000313" key="3">
    <source>
        <dbReference type="Proteomes" id="UP001597337"/>
    </source>
</evidence>